<keyword evidence="1" id="KW-1133">Transmembrane helix</keyword>
<protein>
    <recommendedName>
        <fullName evidence="4">AsmA-like C-terminal domain-containing protein</fullName>
    </recommendedName>
</protein>
<organism evidence="2 3">
    <name type="scientific">Candidatus Cryptobacteroides faecavium</name>
    <dbReference type="NCBI Taxonomy" id="2840762"/>
    <lineage>
        <taxon>Bacteria</taxon>
        <taxon>Pseudomonadati</taxon>
        <taxon>Bacteroidota</taxon>
        <taxon>Bacteroidia</taxon>
        <taxon>Bacteroidales</taxon>
        <taxon>Candidatus Cryptobacteroides</taxon>
    </lineage>
</organism>
<gene>
    <name evidence="2" type="ORF">IAB82_08400</name>
</gene>
<evidence type="ECO:0000313" key="3">
    <source>
        <dbReference type="Proteomes" id="UP000823603"/>
    </source>
</evidence>
<dbReference type="EMBL" id="JADIMB010000123">
    <property type="protein sequence ID" value="MBO8471797.1"/>
    <property type="molecule type" value="Genomic_DNA"/>
</dbReference>
<dbReference type="PANTHER" id="PTHR30441:SF4">
    <property type="entry name" value="PROTEIN ASMA"/>
    <property type="match status" value="1"/>
</dbReference>
<comment type="caution">
    <text evidence="2">The sequence shown here is derived from an EMBL/GenBank/DDBJ whole genome shotgun (WGS) entry which is preliminary data.</text>
</comment>
<name>A0A9D9NFK2_9BACT</name>
<dbReference type="GO" id="GO:0005886">
    <property type="term" value="C:plasma membrane"/>
    <property type="evidence" value="ECO:0007669"/>
    <property type="project" value="TreeGrafter"/>
</dbReference>
<proteinExistence type="predicted"/>
<keyword evidence="1" id="KW-0812">Transmembrane</keyword>
<dbReference type="PANTHER" id="PTHR30441">
    <property type="entry name" value="DUF748 DOMAIN-CONTAINING PROTEIN"/>
    <property type="match status" value="1"/>
</dbReference>
<evidence type="ECO:0000256" key="1">
    <source>
        <dbReference type="SAM" id="Phobius"/>
    </source>
</evidence>
<evidence type="ECO:0008006" key="4">
    <source>
        <dbReference type="Google" id="ProtNLM"/>
    </source>
</evidence>
<dbReference type="InterPro" id="IPR052894">
    <property type="entry name" value="AsmA-related"/>
</dbReference>
<sequence length="1184" mass="130853">MDTEKRKKRGRTLLKVLAWIAGIWAVILIIIQIALSSAVLTSLANNFAENYVDGDVSFGKVKLSVFKSFPNVNVSFDTVSVTYPSDRFASLEKKTGIHRVAGRGSGVDTLMSFDNFSASLNVAALAMGQVRIPSLTLEKPRIFARSYDKENSNWNILKLSGSTDQDTTSASMPKIVLGRIIFDRKPLIVYNSVPDTTNIILNIKRMQFNGRIRSNDTERKRINLRVDSMFVAGRFPQDTLALAMDKFRIGASKGQIRAWAEATTFLATRSYGRLRVPIKFSTGVIFPKDTVPALSLKRLKAEIAGIPLEATADLRFCGTDSLYIKGEASIKSCRLSDVLKHVNKTIWKDADQIQTDAAVDLAVSCDGWYSPSGGKLPAMTASLKVPESYLGHKKFGTRHMLSLDAALEGDSYGYFTLGLNGFSIKGKALDIALKGKVSDLLGADPLINIDADAAVKLDSLKEFIKKGSGIDAGGSLSAEMKGEIKMSQLDPYKFAEANVGGFIRSDKLDLEMEKDSISVHIDSLDVLLGAVGNTRDSSIAQGERMLALVTGIDSLKLRYKDRMFVRGSSLSLKAQNSAAILDKNDSSRFYPFGGQMKIGFLAMVGADTTAVIVSKSENTFKISPKKENKAIPVLALESSTGGIFMRGPVNRIGISGLELDATAAMNSIERRQRAKAFVDSLAKRFPDVPRDSLFYHVMKLRGPRNIQIPDWLTEKDFRKQDLHFTMDSSIVKIFREWDAQGSLALRRANIITPYFPLRNSLHNIEGDFNNNEIGLKSFTIRSGHSNLTAEGKLKGIRGIVAGRGMLNLDLDVTSDSLNINELLGAYTVGSKFVPKNMPQISAHDDIVDMEDEAYQNSVITDTLANSTDFETALIVVPANVNATISLDASDVRFSDLLLTKMQSELTVKERCIQFMNTSARSDIGNIDFEGFYSTRTKKDLSTGFDLNLSKVTAEKVIELIPAVDSLMPMLKSFKGELDCQVAATADIDTTMNIIIPSINGVVRIGGNNLTLEESEAFYQIAKKLKFKERNNGYIDKMTVEGVIHDNRLEVFPFILKVDRYTLAMSGIQNLDMSFRYHISVLDSPIPFRLGIDLYGDNFDDFKFKIGKAKYKSTNIPVFSSVIDRTRLNLKESIEKIFTKGVEKAMQENRKLEEIEAYKQKIDYKEAADAQLDSLSDEEKAAIGE</sequence>
<keyword evidence="1" id="KW-0472">Membrane</keyword>
<feature type="transmembrane region" description="Helical" evidence="1">
    <location>
        <begin position="12"/>
        <end position="35"/>
    </location>
</feature>
<dbReference type="GO" id="GO:0090313">
    <property type="term" value="P:regulation of protein targeting to membrane"/>
    <property type="evidence" value="ECO:0007669"/>
    <property type="project" value="TreeGrafter"/>
</dbReference>
<reference evidence="2" key="2">
    <citation type="journal article" date="2021" name="PeerJ">
        <title>Extensive microbial diversity within the chicken gut microbiome revealed by metagenomics and culture.</title>
        <authorList>
            <person name="Gilroy R."/>
            <person name="Ravi A."/>
            <person name="Getino M."/>
            <person name="Pursley I."/>
            <person name="Horton D.L."/>
            <person name="Alikhan N.F."/>
            <person name="Baker D."/>
            <person name="Gharbi K."/>
            <person name="Hall N."/>
            <person name="Watson M."/>
            <person name="Adriaenssens E.M."/>
            <person name="Foster-Nyarko E."/>
            <person name="Jarju S."/>
            <person name="Secka A."/>
            <person name="Antonio M."/>
            <person name="Oren A."/>
            <person name="Chaudhuri R.R."/>
            <person name="La Ragione R."/>
            <person name="Hildebrand F."/>
            <person name="Pallen M.J."/>
        </authorList>
    </citation>
    <scope>NUCLEOTIDE SEQUENCE</scope>
    <source>
        <strain evidence="2">B2-22910</strain>
    </source>
</reference>
<dbReference type="AlphaFoldDB" id="A0A9D9NFK2"/>
<evidence type="ECO:0000313" key="2">
    <source>
        <dbReference type="EMBL" id="MBO8471797.1"/>
    </source>
</evidence>
<reference evidence="2" key="1">
    <citation type="submission" date="2020-10" db="EMBL/GenBank/DDBJ databases">
        <authorList>
            <person name="Gilroy R."/>
        </authorList>
    </citation>
    <scope>NUCLEOTIDE SEQUENCE</scope>
    <source>
        <strain evidence="2">B2-22910</strain>
    </source>
</reference>
<dbReference type="Proteomes" id="UP000823603">
    <property type="component" value="Unassembled WGS sequence"/>
</dbReference>
<accession>A0A9D9NFK2</accession>